<dbReference type="Gene3D" id="3.40.250.10">
    <property type="entry name" value="Rhodanese-like domain"/>
    <property type="match status" value="1"/>
</dbReference>
<dbReference type="InterPro" id="IPR001763">
    <property type="entry name" value="Rhodanese-like_dom"/>
</dbReference>
<evidence type="ECO:0000259" key="2">
    <source>
        <dbReference type="PROSITE" id="PS50206"/>
    </source>
</evidence>
<dbReference type="Pfam" id="PF00581">
    <property type="entry name" value="Rhodanese"/>
    <property type="match status" value="1"/>
</dbReference>
<dbReference type="PROSITE" id="PS50206">
    <property type="entry name" value="RHODANESE_3"/>
    <property type="match status" value="1"/>
</dbReference>
<dbReference type="Proteomes" id="UP000836788">
    <property type="component" value="Chromosome 19"/>
</dbReference>
<dbReference type="SUPFAM" id="SSF52821">
    <property type="entry name" value="Rhodanese/Cell cycle control phosphatase"/>
    <property type="match status" value="1"/>
</dbReference>
<reference evidence="3" key="1">
    <citation type="submission" date="2022-02" db="EMBL/GenBank/DDBJ databases">
        <authorList>
            <person name="Giguere J D."/>
        </authorList>
    </citation>
    <scope>NUCLEOTIDE SEQUENCE</scope>
    <source>
        <strain evidence="3">CCAP 1055/1</strain>
    </source>
</reference>
<evidence type="ECO:0000313" key="3">
    <source>
        <dbReference type="EMBL" id="CAG9283508.1"/>
    </source>
</evidence>
<keyword evidence="1" id="KW-0732">Signal</keyword>
<gene>
    <name evidence="3" type="ORF">PTTT1_LOCUS23028</name>
</gene>
<feature type="signal peptide" evidence="1">
    <location>
        <begin position="1"/>
        <end position="21"/>
    </location>
</feature>
<name>A0A8J9TCS5_PHATR</name>
<organism evidence="3">
    <name type="scientific">Phaeodactylum tricornutum</name>
    <name type="common">Diatom</name>
    <dbReference type="NCBI Taxonomy" id="2850"/>
    <lineage>
        <taxon>Eukaryota</taxon>
        <taxon>Sar</taxon>
        <taxon>Stramenopiles</taxon>
        <taxon>Ochrophyta</taxon>
        <taxon>Bacillariophyta</taxon>
        <taxon>Bacillariophyceae</taxon>
        <taxon>Bacillariophycidae</taxon>
        <taxon>Naviculales</taxon>
        <taxon>Phaeodactylaceae</taxon>
        <taxon>Phaeodactylum</taxon>
    </lineage>
</organism>
<protein>
    <recommendedName>
        <fullName evidence="2">Rhodanese domain-containing protein</fullName>
    </recommendedName>
</protein>
<accession>A0A8J9TCS5</accession>
<dbReference type="AlphaFoldDB" id="A0A8J9TCS5"/>
<feature type="chain" id="PRO_5035418687" description="Rhodanese domain-containing protein" evidence="1">
    <location>
        <begin position="22"/>
        <end position="156"/>
    </location>
</feature>
<dbReference type="CDD" id="cd00158">
    <property type="entry name" value="RHOD"/>
    <property type="match status" value="1"/>
</dbReference>
<dbReference type="EMBL" id="OU594960">
    <property type="protein sequence ID" value="CAG9283508.1"/>
    <property type="molecule type" value="Genomic_DNA"/>
</dbReference>
<proteinExistence type="predicted"/>
<dbReference type="InterPro" id="IPR036873">
    <property type="entry name" value="Rhodanese-like_dom_sf"/>
</dbReference>
<feature type="domain" description="Rhodanese" evidence="2">
    <location>
        <begin position="61"/>
        <end position="150"/>
    </location>
</feature>
<evidence type="ECO:0000256" key="1">
    <source>
        <dbReference type="SAM" id="SignalP"/>
    </source>
</evidence>
<sequence length="156" mass="16402">MLMLTRRAAALLLVGFQPATAFVPHPSSQRSLILTTPSSTFLAAAPGVITASKADILAALDNPKTVVVDARGVDEIKENGLFQPSKARWVHAQCTLEECPLLSTASEALIPDKSAPVLVYCASGKRATKAKEVLDALGYVNVLNGGSLDDLAFAKN</sequence>